<dbReference type="RefSeq" id="XP_018474898.2">
    <property type="nucleotide sequence ID" value="XM_018619396.2"/>
</dbReference>
<dbReference type="SMART" id="SM00220">
    <property type="entry name" value="S_TKc"/>
    <property type="match status" value="1"/>
</dbReference>
<comment type="similarity">
    <text evidence="3">Belongs to the RLP family.</text>
</comment>
<dbReference type="InterPro" id="IPR013210">
    <property type="entry name" value="LRR_N_plant-typ"/>
</dbReference>
<keyword evidence="7" id="KW-0597">Phosphoprotein</keyword>
<comment type="catalytic activity">
    <reaction evidence="20">
        <text>L-threonyl-[protein] + ATP = O-phospho-L-threonyl-[protein] + ADP + H(+)</text>
        <dbReference type="Rhea" id="RHEA:46608"/>
        <dbReference type="Rhea" id="RHEA-COMP:11060"/>
        <dbReference type="Rhea" id="RHEA-COMP:11605"/>
        <dbReference type="ChEBI" id="CHEBI:15378"/>
        <dbReference type="ChEBI" id="CHEBI:30013"/>
        <dbReference type="ChEBI" id="CHEBI:30616"/>
        <dbReference type="ChEBI" id="CHEBI:61977"/>
        <dbReference type="ChEBI" id="CHEBI:456216"/>
        <dbReference type="EC" id="2.7.11.1"/>
    </reaction>
</comment>
<evidence type="ECO:0000256" key="4">
    <source>
        <dbReference type="ARBA" id="ARBA00012513"/>
    </source>
</evidence>
<evidence type="ECO:0000256" key="10">
    <source>
        <dbReference type="ARBA" id="ARBA00022692"/>
    </source>
</evidence>
<dbReference type="FunFam" id="3.80.10.10:FF:002659">
    <property type="entry name" value="Probable LRR receptor-like serine/threonine-protein kinase At3g47570"/>
    <property type="match status" value="1"/>
</dbReference>
<keyword evidence="14" id="KW-0418">Kinase</keyword>
<dbReference type="GO" id="GO:0005524">
    <property type="term" value="F:ATP binding"/>
    <property type="evidence" value="ECO:0007669"/>
    <property type="project" value="UniProtKB-UniRule"/>
</dbReference>
<organism evidence="25 26">
    <name type="scientific">Raphanus sativus</name>
    <name type="common">Radish</name>
    <name type="synonym">Raphanus raphanistrum var. sativus</name>
    <dbReference type="NCBI Taxonomy" id="3726"/>
    <lineage>
        <taxon>Eukaryota</taxon>
        <taxon>Viridiplantae</taxon>
        <taxon>Streptophyta</taxon>
        <taxon>Embryophyta</taxon>
        <taxon>Tracheophyta</taxon>
        <taxon>Spermatophyta</taxon>
        <taxon>Magnoliopsida</taxon>
        <taxon>eudicotyledons</taxon>
        <taxon>Gunneridae</taxon>
        <taxon>Pentapetalae</taxon>
        <taxon>rosids</taxon>
        <taxon>malvids</taxon>
        <taxon>Brassicales</taxon>
        <taxon>Brassicaceae</taxon>
        <taxon>Brassiceae</taxon>
        <taxon>Raphanus</taxon>
    </lineage>
</organism>
<sequence>MVHYKPTFVYTFNFLPFYLVTRCSMKLSLSLAVNALILLKALVMISAQARFSNETDMKALLEFKSQAAENRREVLASWNNSSPLCSWIGVRCGRRRERVSSLDLGGFKLAGVISPSIGNLSFLRSLNLGDNSFVGTIPQEVGMLFRLQYLNMSFNLLEGNIPHSLSNCYKLSSLDLSLNHLEHGVPTELGSLSKLVILYLNNNNLTGEFPASFGNLTSLQELDFAYNNMEGEIPFDVARLTQMVFFQVSQNRLSGVFPPALYNMSLLESLSLAGNSFSGELRADFGDLLPNLRIVVMGRNKFTGAVPVTLANISSLGRFDISTNYLTGSIPLSFGKLHNLWWLGIHSNSLGNNSSSHLEFIGVLANCTQLEYLDVAYNRLGGVLPASIANLSTKLTVLSLGENLISGTLPHDIGNLISLQELDLETNLLTGELPASLGKLVELQVLELYSNEISGVIPSYLGNMTRLQWIHLNNNSFQGSIPQSIGRCQKLIDLWIDSNRLNGTIPLEILQIPTLAYLDLSDNFLTGSLPEEVGELQLLVGLGASNNKLSGHLPQALGGCLSVEFLYMQGNSFDGAIPDISQLVSLRNLDFSNNNLSGGIPRYLAKFHLLRNLNLSVNKLEGSVPVEGVFRNATEVSVFGNLNLCGGIREMQLQPCTVQASPKVRKHLSLEKKLAIGITTCIVFMFITVAYLCWFKKKNNASGGNPSDSSSALGMFFEKISFEELHVATSGFSSSHLIGSGNFGDVFKGLLGSDHKLVAVKVLNLLKHGATKSFMAECETFKGIRHRNLVKLLTVCSSLDSKGNEFRALVYEFMPKGSLDMWLQPEDLDRANDHSRSLTLSEKLNIAIDVASALEYLHVHCHDQVAHCDLKPSNVLLDDDLIAHVGDFGLAQLLCKYDRDTYLNKFSSAGVRGTVGYAAPEYGMGSQPSIQGDVYSFGVLVLEMFTGKKPTDISFAGDYNLHSYAMSVLSRDGEEGGGSNAIDEWLRLVLQVGIKCSEEYPRDRVRMTEALRELILVRSKFFTSKTTFTELSPRDAVQSFPQEWMLNADVHTIETSI</sequence>
<evidence type="ECO:0000256" key="19">
    <source>
        <dbReference type="ARBA" id="ARBA00023180"/>
    </source>
</evidence>
<keyword evidence="25" id="KW-1185">Reference proteome</keyword>
<evidence type="ECO:0000256" key="8">
    <source>
        <dbReference type="ARBA" id="ARBA00022614"/>
    </source>
</evidence>
<keyword evidence="8" id="KW-0433">Leucine-rich repeat</keyword>
<gene>
    <name evidence="26" type="primary">LOC108846171</name>
</gene>
<dbReference type="Pfam" id="PF23598">
    <property type="entry name" value="LRR_14"/>
    <property type="match status" value="1"/>
</dbReference>
<dbReference type="PANTHER" id="PTHR27008">
    <property type="entry name" value="OS04G0122200 PROTEIN"/>
    <property type="match status" value="1"/>
</dbReference>
<evidence type="ECO:0000256" key="17">
    <source>
        <dbReference type="ARBA" id="ARBA00023136"/>
    </source>
</evidence>
<protein>
    <recommendedName>
        <fullName evidence="4">non-specific serine/threonine protein kinase</fullName>
        <ecNumber evidence="4">2.7.11.1</ecNumber>
    </recommendedName>
</protein>
<evidence type="ECO:0000256" key="14">
    <source>
        <dbReference type="ARBA" id="ARBA00022777"/>
    </source>
</evidence>
<comment type="catalytic activity">
    <reaction evidence="21">
        <text>L-seryl-[protein] + ATP = O-phospho-L-seryl-[protein] + ADP + H(+)</text>
        <dbReference type="Rhea" id="RHEA:17989"/>
        <dbReference type="Rhea" id="RHEA-COMP:9863"/>
        <dbReference type="Rhea" id="RHEA-COMP:11604"/>
        <dbReference type="ChEBI" id="CHEBI:15378"/>
        <dbReference type="ChEBI" id="CHEBI:29999"/>
        <dbReference type="ChEBI" id="CHEBI:30616"/>
        <dbReference type="ChEBI" id="CHEBI:83421"/>
        <dbReference type="ChEBI" id="CHEBI:456216"/>
        <dbReference type="EC" id="2.7.11.1"/>
    </reaction>
</comment>
<evidence type="ECO:0000256" key="6">
    <source>
        <dbReference type="ARBA" id="ARBA00022527"/>
    </source>
</evidence>
<dbReference type="GeneID" id="108846171"/>
<dbReference type="Proteomes" id="UP000504610">
    <property type="component" value="Chromosome 3"/>
</dbReference>
<dbReference type="Gene3D" id="3.30.200.20">
    <property type="entry name" value="Phosphorylase Kinase, domain 1"/>
    <property type="match status" value="1"/>
</dbReference>
<keyword evidence="17 23" id="KW-0472">Membrane</keyword>
<evidence type="ECO:0000256" key="18">
    <source>
        <dbReference type="ARBA" id="ARBA00023170"/>
    </source>
</evidence>
<dbReference type="Pfam" id="PF07714">
    <property type="entry name" value="PK_Tyr_Ser-Thr"/>
    <property type="match status" value="1"/>
</dbReference>
<dbReference type="InterPro" id="IPR001611">
    <property type="entry name" value="Leu-rich_rpt"/>
</dbReference>
<keyword evidence="13 22" id="KW-0547">Nucleotide-binding</keyword>
<dbReference type="OrthoDB" id="676979at2759"/>
<evidence type="ECO:0000256" key="1">
    <source>
        <dbReference type="ARBA" id="ARBA00004251"/>
    </source>
</evidence>
<evidence type="ECO:0000256" key="13">
    <source>
        <dbReference type="ARBA" id="ARBA00022741"/>
    </source>
</evidence>
<evidence type="ECO:0000256" key="15">
    <source>
        <dbReference type="ARBA" id="ARBA00022840"/>
    </source>
</evidence>
<evidence type="ECO:0000256" key="12">
    <source>
        <dbReference type="ARBA" id="ARBA00022737"/>
    </source>
</evidence>
<dbReference type="InterPro" id="IPR011009">
    <property type="entry name" value="Kinase-like_dom_sf"/>
</dbReference>
<keyword evidence="11" id="KW-0732">Signal</keyword>
<dbReference type="PROSITE" id="PS00108">
    <property type="entry name" value="PROTEIN_KINASE_ST"/>
    <property type="match status" value="1"/>
</dbReference>
<comment type="similarity">
    <text evidence="2">Belongs to the protein kinase superfamily. Ser/Thr protein kinase family.</text>
</comment>
<dbReference type="PROSITE" id="PS50011">
    <property type="entry name" value="PROTEIN_KINASE_DOM"/>
    <property type="match status" value="1"/>
</dbReference>
<dbReference type="InterPro" id="IPR008271">
    <property type="entry name" value="Ser/Thr_kinase_AS"/>
</dbReference>
<dbReference type="Pfam" id="PF00560">
    <property type="entry name" value="LRR_1"/>
    <property type="match status" value="4"/>
</dbReference>
<dbReference type="PANTHER" id="PTHR27008:SF470">
    <property type="entry name" value="PROTEIN KINASE DOMAIN-CONTAINING PROTEIN"/>
    <property type="match status" value="1"/>
</dbReference>
<evidence type="ECO:0000313" key="25">
    <source>
        <dbReference type="Proteomes" id="UP000504610"/>
    </source>
</evidence>
<keyword evidence="19" id="KW-0325">Glycoprotein</keyword>
<dbReference type="AlphaFoldDB" id="A0A6J0MSM9"/>
<dbReference type="PROSITE" id="PS00107">
    <property type="entry name" value="PROTEIN_KINASE_ATP"/>
    <property type="match status" value="1"/>
</dbReference>
<evidence type="ECO:0000256" key="21">
    <source>
        <dbReference type="ARBA" id="ARBA00048679"/>
    </source>
</evidence>
<keyword evidence="9" id="KW-0808">Transferase</keyword>
<evidence type="ECO:0000313" key="26">
    <source>
        <dbReference type="RefSeq" id="XP_018474898.2"/>
    </source>
</evidence>
<keyword evidence="6" id="KW-0723">Serine/threonine-protein kinase</keyword>
<dbReference type="InterPro" id="IPR000719">
    <property type="entry name" value="Prot_kinase_dom"/>
</dbReference>
<evidence type="ECO:0000256" key="9">
    <source>
        <dbReference type="ARBA" id="ARBA00022679"/>
    </source>
</evidence>
<dbReference type="FunFam" id="3.80.10.10:FF:000288">
    <property type="entry name" value="LRR receptor-like serine/threonine-protein kinase EFR"/>
    <property type="match status" value="1"/>
</dbReference>
<keyword evidence="12" id="KW-0677">Repeat</keyword>
<feature type="domain" description="Protein kinase" evidence="24">
    <location>
        <begin position="732"/>
        <end position="1022"/>
    </location>
</feature>
<dbReference type="InterPro" id="IPR051809">
    <property type="entry name" value="Plant_receptor-like_S/T_kinase"/>
</dbReference>
<keyword evidence="16 23" id="KW-1133">Transmembrane helix</keyword>
<dbReference type="Gene3D" id="3.80.10.10">
    <property type="entry name" value="Ribonuclease Inhibitor"/>
    <property type="match status" value="4"/>
</dbReference>
<dbReference type="FunFam" id="3.30.200.20:FF:000432">
    <property type="entry name" value="LRR receptor-like serine/threonine-protein kinase EFR"/>
    <property type="match status" value="1"/>
</dbReference>
<dbReference type="InterPro" id="IPR017441">
    <property type="entry name" value="Protein_kinase_ATP_BS"/>
</dbReference>
<evidence type="ECO:0000256" key="7">
    <source>
        <dbReference type="ARBA" id="ARBA00022553"/>
    </source>
</evidence>
<feature type="binding site" evidence="22">
    <location>
        <position position="761"/>
    </location>
    <ligand>
        <name>ATP</name>
        <dbReference type="ChEBI" id="CHEBI:30616"/>
    </ligand>
</feature>
<keyword evidence="18" id="KW-0675">Receptor</keyword>
<dbReference type="Pfam" id="PF13855">
    <property type="entry name" value="LRR_8"/>
    <property type="match status" value="1"/>
</dbReference>
<evidence type="ECO:0000256" key="3">
    <source>
        <dbReference type="ARBA" id="ARBA00009592"/>
    </source>
</evidence>
<name>A0A6J0MSM9_RAPSA</name>
<dbReference type="InterPro" id="IPR003591">
    <property type="entry name" value="Leu-rich_rpt_typical-subtyp"/>
</dbReference>
<comment type="subcellular location">
    <subcellularLocation>
        <location evidence="1">Cell membrane</location>
        <topology evidence="1">Single-pass type I membrane protein</topology>
    </subcellularLocation>
</comment>
<evidence type="ECO:0000256" key="11">
    <source>
        <dbReference type="ARBA" id="ARBA00022729"/>
    </source>
</evidence>
<evidence type="ECO:0000256" key="23">
    <source>
        <dbReference type="SAM" id="Phobius"/>
    </source>
</evidence>
<dbReference type="FunFam" id="1.10.510.10:FF:000358">
    <property type="entry name" value="Putative leucine-rich repeat receptor-like serine/threonine-protein kinase"/>
    <property type="match status" value="1"/>
</dbReference>
<dbReference type="InterPro" id="IPR055414">
    <property type="entry name" value="LRR_R13L4/SHOC2-like"/>
</dbReference>
<evidence type="ECO:0000256" key="2">
    <source>
        <dbReference type="ARBA" id="ARBA00008684"/>
    </source>
</evidence>
<dbReference type="SUPFAM" id="SSF52058">
    <property type="entry name" value="L domain-like"/>
    <property type="match status" value="1"/>
</dbReference>
<proteinExistence type="inferred from homology"/>
<dbReference type="InterPro" id="IPR032675">
    <property type="entry name" value="LRR_dom_sf"/>
</dbReference>
<dbReference type="Pfam" id="PF08263">
    <property type="entry name" value="LRRNT_2"/>
    <property type="match status" value="1"/>
</dbReference>
<keyword evidence="5" id="KW-1003">Cell membrane</keyword>
<accession>A0A6J0MSM9</accession>
<dbReference type="GO" id="GO:0004674">
    <property type="term" value="F:protein serine/threonine kinase activity"/>
    <property type="evidence" value="ECO:0007669"/>
    <property type="project" value="UniProtKB-KW"/>
</dbReference>
<evidence type="ECO:0000256" key="22">
    <source>
        <dbReference type="PROSITE-ProRule" id="PRU10141"/>
    </source>
</evidence>
<evidence type="ECO:0000259" key="24">
    <source>
        <dbReference type="PROSITE" id="PS50011"/>
    </source>
</evidence>
<dbReference type="FunFam" id="3.80.10.10:FF:000275">
    <property type="entry name" value="Leucine-rich repeat receptor-like protein kinase"/>
    <property type="match status" value="1"/>
</dbReference>
<dbReference type="SUPFAM" id="SSF52047">
    <property type="entry name" value="RNI-like"/>
    <property type="match status" value="1"/>
</dbReference>
<reference evidence="26" key="2">
    <citation type="submission" date="2025-08" db="UniProtKB">
        <authorList>
            <consortium name="RefSeq"/>
        </authorList>
    </citation>
    <scope>IDENTIFICATION</scope>
    <source>
        <tissue evidence="26">Leaf</tissue>
    </source>
</reference>
<evidence type="ECO:0000256" key="20">
    <source>
        <dbReference type="ARBA" id="ARBA00047899"/>
    </source>
</evidence>
<dbReference type="EC" id="2.7.11.1" evidence="4"/>
<dbReference type="KEGG" id="rsz:108846171"/>
<dbReference type="Gene3D" id="1.10.510.10">
    <property type="entry name" value="Transferase(Phosphotransferase) domain 1"/>
    <property type="match status" value="1"/>
</dbReference>
<reference evidence="25" key="1">
    <citation type="journal article" date="2019" name="Database">
        <title>The radish genome database (RadishGD): an integrated information resource for radish genomics.</title>
        <authorList>
            <person name="Yu H.J."/>
            <person name="Baek S."/>
            <person name="Lee Y.J."/>
            <person name="Cho A."/>
            <person name="Mun J.H."/>
        </authorList>
    </citation>
    <scope>NUCLEOTIDE SEQUENCE [LARGE SCALE GENOMIC DNA]</scope>
    <source>
        <strain evidence="25">cv. WK10039</strain>
    </source>
</reference>
<dbReference type="SMART" id="SM00369">
    <property type="entry name" value="LRR_TYP"/>
    <property type="match status" value="9"/>
</dbReference>
<dbReference type="InterPro" id="IPR001245">
    <property type="entry name" value="Ser-Thr/Tyr_kinase_cat_dom"/>
</dbReference>
<feature type="transmembrane region" description="Helical" evidence="23">
    <location>
        <begin position="27"/>
        <end position="47"/>
    </location>
</feature>
<keyword evidence="15 22" id="KW-0067">ATP-binding</keyword>
<feature type="transmembrane region" description="Helical" evidence="23">
    <location>
        <begin position="674"/>
        <end position="692"/>
    </location>
</feature>
<dbReference type="SMART" id="SM00365">
    <property type="entry name" value="LRR_SD22"/>
    <property type="match status" value="4"/>
</dbReference>
<dbReference type="SUPFAM" id="SSF56112">
    <property type="entry name" value="Protein kinase-like (PK-like)"/>
    <property type="match status" value="1"/>
</dbReference>
<evidence type="ECO:0000256" key="16">
    <source>
        <dbReference type="ARBA" id="ARBA00022989"/>
    </source>
</evidence>
<evidence type="ECO:0000256" key="5">
    <source>
        <dbReference type="ARBA" id="ARBA00022475"/>
    </source>
</evidence>
<keyword evidence="10 23" id="KW-0812">Transmembrane</keyword>
<dbReference type="GO" id="GO:0005886">
    <property type="term" value="C:plasma membrane"/>
    <property type="evidence" value="ECO:0007669"/>
    <property type="project" value="UniProtKB-SubCell"/>
</dbReference>